<protein>
    <submittedName>
        <fullName evidence="1">Uncharacterized protein</fullName>
    </submittedName>
</protein>
<evidence type="ECO:0000313" key="1">
    <source>
        <dbReference type="EMBL" id="STZ76845.1"/>
    </source>
</evidence>
<evidence type="ECO:0000313" key="2">
    <source>
        <dbReference type="Proteomes" id="UP000254651"/>
    </source>
</evidence>
<dbReference type="AlphaFoldDB" id="A0A378UHS2"/>
<dbReference type="RefSeq" id="WP_066077936.1">
    <property type="nucleotide sequence ID" value="NZ_CP181246.1"/>
</dbReference>
<organism evidence="1 2">
    <name type="scientific">Bergeriella denitrificans</name>
    <name type="common">Neisseria denitrificans</name>
    <dbReference type="NCBI Taxonomy" id="494"/>
    <lineage>
        <taxon>Bacteria</taxon>
        <taxon>Pseudomonadati</taxon>
        <taxon>Pseudomonadota</taxon>
        <taxon>Betaproteobacteria</taxon>
        <taxon>Neisseriales</taxon>
        <taxon>Neisseriaceae</taxon>
        <taxon>Bergeriella</taxon>
    </lineage>
</organism>
<dbReference type="InterPro" id="IPR032066">
    <property type="entry name" value="GP3_package"/>
</dbReference>
<reference evidence="1 2" key="1">
    <citation type="submission" date="2018-06" db="EMBL/GenBank/DDBJ databases">
        <authorList>
            <consortium name="Pathogen Informatics"/>
            <person name="Doyle S."/>
        </authorList>
    </citation>
    <scope>NUCLEOTIDE SEQUENCE [LARGE SCALE GENOMIC DNA]</scope>
    <source>
        <strain evidence="1 2">NCTC10295</strain>
    </source>
</reference>
<proteinExistence type="predicted"/>
<name>A0A378UHS2_BERDE</name>
<sequence>MARPRELTAELIREAWEYAQGGYIDKGETVPTTSGLALHLGKSKSTLYQWQSDNPEFADIMEAVQTRQEVTLVNGGLNGDLNPAITKLMLANHGYSDKQQLEVNKVEPFEEWLHKRTAEIEAEQEQ</sequence>
<accession>A0A378UHS2</accession>
<gene>
    <name evidence="1" type="ORF">NCTC10295_01633</name>
</gene>
<dbReference type="Proteomes" id="UP000254651">
    <property type="component" value="Unassembled WGS sequence"/>
</dbReference>
<dbReference type="Gene3D" id="1.10.132.80">
    <property type="match status" value="1"/>
</dbReference>
<keyword evidence="2" id="KW-1185">Reference proteome</keyword>
<dbReference type="Pfam" id="PF16677">
    <property type="entry name" value="GP3_package"/>
    <property type="match status" value="1"/>
</dbReference>
<dbReference type="EMBL" id="UGQS01000002">
    <property type="protein sequence ID" value="STZ76845.1"/>
    <property type="molecule type" value="Genomic_DNA"/>
</dbReference>